<comment type="similarity">
    <text evidence="2">Belongs to the IucA/IucC family.</text>
</comment>
<sequence length="633" mass="66474">MIAGSTVTGREPYLAARVLNALLREDYGGLAGRVTRSKDGVAVVLTGGHRVRLVPGSLFQDFVAAPEERLRLEDVLDTLREIAAPADAPGVEAFARECHEALRALDLHDGHREDVLARLGRSVPASARNPAGPSDVAYAPTASETADDGASRSLPSTQARISAAREAVTAPSVSEDAVRYETLAAFVDHPVYPTARSRVGLTDEELVAYAPEFAPSFALRWAAVPRERVTGTPVPPVPGLGRGGPAGGLGTSDPAESRRWSEAAGAAEAFAAAGLPREFAQTHALFPVHPLTVPAVREIPWAVVGPVPYLTVRPTLSMRTVAIGPRAQLKLPLTTSTLGLRNRRSIKPGTLADGARAELLLRAMPSPGILLADEQTHAHAGHEYLGWLLRRLPPGEIVPVAALLAPLPGAGTVVEALADRLSGGDVEGLLGAYLRLLFGFGVRLFVEYGTALEAHQQNLALVLGEEAGPGTDGPGSGADSAPFRLLVKDNDGLLASPGHLRAAGLTVPDFTDERMLTDDPHALADVFVTITLHLAAAAPAFGALPAPRAARLVGDALAEALEPYGDDPMARLLRARTLDAARLVGKSMVTAGTLVDKARTGARDVNKFYGTSGPNYLRQPPAALRPVTQQRTP</sequence>
<dbReference type="PANTHER" id="PTHR34384:SF5">
    <property type="entry name" value="L-2,3-DIAMINOPROPANOATE--CITRATE LIGASE"/>
    <property type="match status" value="1"/>
</dbReference>
<accession>A0A8J3W640</accession>
<evidence type="ECO:0000256" key="1">
    <source>
        <dbReference type="ARBA" id="ARBA00004924"/>
    </source>
</evidence>
<evidence type="ECO:0008006" key="8">
    <source>
        <dbReference type="Google" id="ProtNLM"/>
    </source>
</evidence>
<evidence type="ECO:0000313" key="7">
    <source>
        <dbReference type="Proteomes" id="UP000616724"/>
    </source>
</evidence>
<dbReference type="GO" id="GO:0019290">
    <property type="term" value="P:siderophore biosynthetic process"/>
    <property type="evidence" value="ECO:0007669"/>
    <property type="project" value="InterPro"/>
</dbReference>
<name>A0A8J3W640_9ACTN</name>
<dbReference type="RefSeq" id="WP_239316650.1">
    <property type="nucleotide sequence ID" value="NZ_BOOH01000030.1"/>
</dbReference>
<evidence type="ECO:0000259" key="4">
    <source>
        <dbReference type="Pfam" id="PF04183"/>
    </source>
</evidence>
<dbReference type="InterPro" id="IPR037455">
    <property type="entry name" value="LucA/IucC-like"/>
</dbReference>
<dbReference type="Proteomes" id="UP000616724">
    <property type="component" value="Unassembled WGS sequence"/>
</dbReference>
<evidence type="ECO:0000259" key="5">
    <source>
        <dbReference type="Pfam" id="PF06276"/>
    </source>
</evidence>
<feature type="region of interest" description="Disordered" evidence="3">
    <location>
        <begin position="232"/>
        <end position="256"/>
    </location>
</feature>
<dbReference type="InterPro" id="IPR007310">
    <property type="entry name" value="Aerobactin_biosyn_IucA/IucC_N"/>
</dbReference>
<dbReference type="EMBL" id="BOOH01000030">
    <property type="protein sequence ID" value="GIH77447.1"/>
    <property type="molecule type" value="Genomic_DNA"/>
</dbReference>
<feature type="region of interest" description="Disordered" evidence="3">
    <location>
        <begin position="124"/>
        <end position="158"/>
    </location>
</feature>
<dbReference type="PANTHER" id="PTHR34384">
    <property type="entry name" value="L-2,3-DIAMINOPROPANOATE--CITRATE LIGASE"/>
    <property type="match status" value="1"/>
</dbReference>
<feature type="domain" description="Aerobactin siderophore biosynthesis IucA/IucC-like C-terminal" evidence="5">
    <location>
        <begin position="431"/>
        <end position="579"/>
    </location>
</feature>
<feature type="domain" description="Aerobactin siderophore biosynthesis IucA/IucC N-terminal" evidence="4">
    <location>
        <begin position="179"/>
        <end position="403"/>
    </location>
</feature>
<comment type="caution">
    <text evidence="6">The sequence shown here is derived from an EMBL/GenBank/DDBJ whole genome shotgun (WGS) entry which is preliminary data.</text>
</comment>
<feature type="region of interest" description="Disordered" evidence="3">
    <location>
        <begin position="610"/>
        <end position="633"/>
    </location>
</feature>
<reference evidence="6 7" key="1">
    <citation type="submission" date="2021-01" db="EMBL/GenBank/DDBJ databases">
        <title>Whole genome shotgun sequence of Planobispora longispora NBRC 13918.</title>
        <authorList>
            <person name="Komaki H."/>
            <person name="Tamura T."/>
        </authorList>
    </citation>
    <scope>NUCLEOTIDE SEQUENCE [LARGE SCALE GENOMIC DNA]</scope>
    <source>
        <strain evidence="6 7">NBRC 13918</strain>
    </source>
</reference>
<dbReference type="AlphaFoldDB" id="A0A8J3W640"/>
<keyword evidence="7" id="KW-1185">Reference proteome</keyword>
<dbReference type="GO" id="GO:0016881">
    <property type="term" value="F:acid-amino acid ligase activity"/>
    <property type="evidence" value="ECO:0007669"/>
    <property type="project" value="UniProtKB-ARBA"/>
</dbReference>
<dbReference type="Pfam" id="PF06276">
    <property type="entry name" value="FhuF"/>
    <property type="match status" value="1"/>
</dbReference>
<proteinExistence type="inferred from homology"/>
<dbReference type="Pfam" id="PF04183">
    <property type="entry name" value="IucA_IucC"/>
    <property type="match status" value="1"/>
</dbReference>
<dbReference type="Gene3D" id="1.10.510.40">
    <property type="match status" value="1"/>
</dbReference>
<dbReference type="InterPro" id="IPR022770">
    <property type="entry name" value="IucA/IucC-like_C"/>
</dbReference>
<evidence type="ECO:0000313" key="6">
    <source>
        <dbReference type="EMBL" id="GIH77447.1"/>
    </source>
</evidence>
<comment type="pathway">
    <text evidence="1">Siderophore biosynthesis.</text>
</comment>
<evidence type="ECO:0000256" key="3">
    <source>
        <dbReference type="SAM" id="MobiDB-lite"/>
    </source>
</evidence>
<protein>
    <recommendedName>
        <fullName evidence="8">Siderophore synthetase component</fullName>
    </recommendedName>
</protein>
<organism evidence="6 7">
    <name type="scientific">Planobispora longispora</name>
    <dbReference type="NCBI Taxonomy" id="28887"/>
    <lineage>
        <taxon>Bacteria</taxon>
        <taxon>Bacillati</taxon>
        <taxon>Actinomycetota</taxon>
        <taxon>Actinomycetes</taxon>
        <taxon>Streptosporangiales</taxon>
        <taxon>Streptosporangiaceae</taxon>
        <taxon>Planobispora</taxon>
    </lineage>
</organism>
<feature type="compositionally biased region" description="Gly residues" evidence="3">
    <location>
        <begin position="240"/>
        <end position="250"/>
    </location>
</feature>
<evidence type="ECO:0000256" key="2">
    <source>
        <dbReference type="ARBA" id="ARBA00007832"/>
    </source>
</evidence>
<gene>
    <name evidence="6" type="ORF">Plo01_38760</name>
</gene>